<keyword evidence="5 8" id="KW-0963">Cytoplasm</keyword>
<comment type="subunit">
    <text evidence="3 8">Homodimer.</text>
</comment>
<dbReference type="GO" id="GO:0045936">
    <property type="term" value="P:negative regulation of phosphate metabolic process"/>
    <property type="evidence" value="ECO:0007669"/>
    <property type="project" value="InterPro"/>
</dbReference>
<dbReference type="SUPFAM" id="SSF109755">
    <property type="entry name" value="PhoU-like"/>
    <property type="match status" value="1"/>
</dbReference>
<evidence type="ECO:0000256" key="3">
    <source>
        <dbReference type="ARBA" id="ARBA00011738"/>
    </source>
</evidence>
<gene>
    <name evidence="10" type="ORF">EDC29_101384</name>
</gene>
<dbReference type="EMBL" id="SMDC01000001">
    <property type="protein sequence ID" value="TCW39967.1"/>
    <property type="molecule type" value="Genomic_DNA"/>
</dbReference>
<name>A0A4R4AKL7_MARGR</name>
<evidence type="ECO:0000256" key="4">
    <source>
        <dbReference type="ARBA" id="ARBA00022448"/>
    </source>
</evidence>
<evidence type="ECO:0000256" key="6">
    <source>
        <dbReference type="ARBA" id="ARBA00022592"/>
    </source>
</evidence>
<evidence type="ECO:0000256" key="2">
    <source>
        <dbReference type="ARBA" id="ARBA00008107"/>
    </source>
</evidence>
<proteinExistence type="inferred from homology"/>
<dbReference type="GO" id="GO:0030643">
    <property type="term" value="P:intracellular phosphate ion homeostasis"/>
    <property type="evidence" value="ECO:0007669"/>
    <property type="project" value="InterPro"/>
</dbReference>
<organism evidence="10 11">
    <name type="scientific">Marichromatium gracile</name>
    <name type="common">Chromatium gracile</name>
    <dbReference type="NCBI Taxonomy" id="1048"/>
    <lineage>
        <taxon>Bacteria</taxon>
        <taxon>Pseudomonadati</taxon>
        <taxon>Pseudomonadota</taxon>
        <taxon>Gammaproteobacteria</taxon>
        <taxon>Chromatiales</taxon>
        <taxon>Chromatiaceae</taxon>
        <taxon>Marichromatium</taxon>
    </lineage>
</organism>
<evidence type="ECO:0000313" key="10">
    <source>
        <dbReference type="EMBL" id="TCW39967.1"/>
    </source>
</evidence>
<dbReference type="PIRSF" id="PIRSF003107">
    <property type="entry name" value="PhoU"/>
    <property type="match status" value="1"/>
</dbReference>
<feature type="domain" description="PhoU" evidence="9">
    <location>
        <begin position="22"/>
        <end position="106"/>
    </location>
</feature>
<comment type="similarity">
    <text evidence="2 8">Belongs to the PhoU family.</text>
</comment>
<dbReference type="PANTHER" id="PTHR42930">
    <property type="entry name" value="PHOSPHATE-SPECIFIC TRANSPORT SYSTEM ACCESSORY PROTEIN PHOU"/>
    <property type="match status" value="1"/>
</dbReference>
<dbReference type="InterPro" id="IPR028366">
    <property type="entry name" value="PhoU"/>
</dbReference>
<sequence>MTDSLTLVQKQRAHLQDAVDGLGRLALTALRHSVDCLEQHDPARAAQIIADDAEINQQRRLLEQECLVTLAAYKPAGVDLRAVGACMELAGELERIGDYAADVARLLVKRGATPFPAEPVAAIGELAGTAIAMLEATLEVFAANGDEARARAAVAAEEQVDRDEHAFIEQVLERMREDPEFAVTGTQLLWIAHNYERVADRATNVAERAIYVASGKTPDLD</sequence>
<evidence type="ECO:0000256" key="5">
    <source>
        <dbReference type="ARBA" id="ARBA00022490"/>
    </source>
</evidence>
<evidence type="ECO:0000256" key="8">
    <source>
        <dbReference type="PIRNR" id="PIRNR003107"/>
    </source>
</evidence>
<dbReference type="NCBIfam" id="TIGR02135">
    <property type="entry name" value="phoU_full"/>
    <property type="match status" value="1"/>
</dbReference>
<dbReference type="RefSeq" id="WP_123139000.1">
    <property type="nucleotide sequence ID" value="NZ_NRRH01000001.1"/>
</dbReference>
<comment type="caution">
    <text evidence="10">The sequence shown here is derived from an EMBL/GenBank/DDBJ whole genome shotgun (WGS) entry which is preliminary data.</text>
</comment>
<accession>A0A4R4AKL7</accession>
<keyword evidence="6 8" id="KW-0592">Phosphate transport</keyword>
<evidence type="ECO:0000313" key="11">
    <source>
        <dbReference type="Proteomes" id="UP000295247"/>
    </source>
</evidence>
<dbReference type="Gene3D" id="1.20.58.220">
    <property type="entry name" value="Phosphate transport system protein phou homolog 2, domain 2"/>
    <property type="match status" value="1"/>
</dbReference>
<dbReference type="InterPro" id="IPR026022">
    <property type="entry name" value="PhoU_dom"/>
</dbReference>
<keyword evidence="4 8" id="KW-0813">Transport</keyword>
<comment type="subcellular location">
    <subcellularLocation>
        <location evidence="1 8">Cytoplasm</location>
    </subcellularLocation>
</comment>
<dbReference type="Proteomes" id="UP000295247">
    <property type="component" value="Unassembled WGS sequence"/>
</dbReference>
<dbReference type="GO" id="GO:0005737">
    <property type="term" value="C:cytoplasm"/>
    <property type="evidence" value="ECO:0007669"/>
    <property type="project" value="UniProtKB-SubCell"/>
</dbReference>
<dbReference type="Pfam" id="PF01895">
    <property type="entry name" value="PhoU"/>
    <property type="match status" value="2"/>
</dbReference>
<evidence type="ECO:0000256" key="1">
    <source>
        <dbReference type="ARBA" id="ARBA00004496"/>
    </source>
</evidence>
<evidence type="ECO:0000256" key="7">
    <source>
        <dbReference type="ARBA" id="ARBA00056181"/>
    </source>
</evidence>
<dbReference type="InterPro" id="IPR038078">
    <property type="entry name" value="PhoU-like_sf"/>
</dbReference>
<dbReference type="PANTHER" id="PTHR42930:SF3">
    <property type="entry name" value="PHOSPHATE-SPECIFIC TRANSPORT SYSTEM ACCESSORY PROTEIN PHOU"/>
    <property type="match status" value="1"/>
</dbReference>
<comment type="function">
    <text evidence="7 8">Plays a role in the regulation of phosphate uptake.</text>
</comment>
<dbReference type="GO" id="GO:0006817">
    <property type="term" value="P:phosphate ion transport"/>
    <property type="evidence" value="ECO:0007669"/>
    <property type="project" value="UniProtKB-KW"/>
</dbReference>
<protein>
    <recommendedName>
        <fullName evidence="8">Phosphate-specific transport system accessory protein PhoU</fullName>
    </recommendedName>
</protein>
<evidence type="ECO:0000259" key="9">
    <source>
        <dbReference type="Pfam" id="PF01895"/>
    </source>
</evidence>
<feature type="domain" description="PhoU" evidence="9">
    <location>
        <begin position="124"/>
        <end position="208"/>
    </location>
</feature>
<dbReference type="FunFam" id="1.20.58.220:FF:000004">
    <property type="entry name" value="Phosphate-specific transport system accessory protein PhoU"/>
    <property type="match status" value="1"/>
</dbReference>
<reference evidence="10 11" key="1">
    <citation type="submission" date="2019-03" db="EMBL/GenBank/DDBJ databases">
        <title>Genomic Encyclopedia of Type Strains, Phase IV (KMG-IV): sequencing the most valuable type-strain genomes for metagenomic binning, comparative biology and taxonomic classification.</title>
        <authorList>
            <person name="Goeker M."/>
        </authorList>
    </citation>
    <scope>NUCLEOTIDE SEQUENCE [LARGE SCALE GENOMIC DNA]</scope>
    <source>
        <strain evidence="10 11">DSM 203</strain>
    </source>
</reference>
<dbReference type="AlphaFoldDB" id="A0A4R4AKL7"/>